<dbReference type="GO" id="GO:0003677">
    <property type="term" value="F:DNA binding"/>
    <property type="evidence" value="ECO:0007669"/>
    <property type="project" value="UniProtKB-UniRule"/>
</dbReference>
<dbReference type="InterPro" id="IPR050808">
    <property type="entry name" value="Phage_Integrase"/>
</dbReference>
<keyword evidence="9" id="KW-1185">Reference proteome</keyword>
<evidence type="ECO:0000256" key="2">
    <source>
        <dbReference type="ARBA" id="ARBA00022908"/>
    </source>
</evidence>
<dbReference type="InterPro" id="IPR010998">
    <property type="entry name" value="Integrase_recombinase_N"/>
</dbReference>
<evidence type="ECO:0000256" key="4">
    <source>
        <dbReference type="ARBA" id="ARBA00023172"/>
    </source>
</evidence>
<organism evidence="8 9">
    <name type="scientific">Paraburkholderia diazotrophica</name>
    <dbReference type="NCBI Taxonomy" id="667676"/>
    <lineage>
        <taxon>Bacteria</taxon>
        <taxon>Pseudomonadati</taxon>
        <taxon>Pseudomonadota</taxon>
        <taxon>Betaproteobacteria</taxon>
        <taxon>Burkholderiales</taxon>
        <taxon>Burkholderiaceae</taxon>
        <taxon>Paraburkholderia</taxon>
    </lineage>
</organism>
<evidence type="ECO:0000256" key="1">
    <source>
        <dbReference type="ARBA" id="ARBA00008857"/>
    </source>
</evidence>
<dbReference type="Gene3D" id="1.10.150.130">
    <property type="match status" value="1"/>
</dbReference>
<protein>
    <submittedName>
        <fullName evidence="8">Integrase</fullName>
    </submittedName>
</protein>
<dbReference type="InterPro" id="IPR053876">
    <property type="entry name" value="Phage_int_M"/>
</dbReference>
<gene>
    <name evidence="8" type="ORF">SAMN05192539_1002140</name>
</gene>
<feature type="domain" description="Core-binding (CB)" evidence="7">
    <location>
        <begin position="98"/>
        <end position="179"/>
    </location>
</feature>
<dbReference type="Pfam" id="PF00589">
    <property type="entry name" value="Phage_integrase"/>
    <property type="match status" value="1"/>
</dbReference>
<dbReference type="InterPro" id="IPR013762">
    <property type="entry name" value="Integrase-like_cat_sf"/>
</dbReference>
<evidence type="ECO:0000256" key="3">
    <source>
        <dbReference type="ARBA" id="ARBA00023125"/>
    </source>
</evidence>
<reference evidence="9" key="1">
    <citation type="submission" date="2016-10" db="EMBL/GenBank/DDBJ databases">
        <authorList>
            <person name="Varghese N."/>
            <person name="Submissions S."/>
        </authorList>
    </citation>
    <scope>NUCLEOTIDE SEQUENCE [LARGE SCALE GENOMIC DNA]</scope>
    <source>
        <strain evidence="9">LMG 26031</strain>
    </source>
</reference>
<dbReference type="Proteomes" id="UP000198866">
    <property type="component" value="Unassembled WGS sequence"/>
</dbReference>
<dbReference type="InterPro" id="IPR025166">
    <property type="entry name" value="Integrase_DNA_bind_dom"/>
</dbReference>
<evidence type="ECO:0000259" key="6">
    <source>
        <dbReference type="PROSITE" id="PS51898"/>
    </source>
</evidence>
<dbReference type="PANTHER" id="PTHR30629">
    <property type="entry name" value="PROPHAGE INTEGRASE"/>
    <property type="match status" value="1"/>
</dbReference>
<name>A0A1H6RL68_9BURK</name>
<dbReference type="GO" id="GO:0015074">
    <property type="term" value="P:DNA integration"/>
    <property type="evidence" value="ECO:0007669"/>
    <property type="project" value="UniProtKB-KW"/>
</dbReference>
<evidence type="ECO:0000313" key="9">
    <source>
        <dbReference type="Proteomes" id="UP000198866"/>
    </source>
</evidence>
<dbReference type="PANTHER" id="PTHR30629:SF2">
    <property type="entry name" value="PROPHAGE INTEGRASE INTS-RELATED"/>
    <property type="match status" value="1"/>
</dbReference>
<dbReference type="GO" id="GO:0006310">
    <property type="term" value="P:DNA recombination"/>
    <property type="evidence" value="ECO:0007669"/>
    <property type="project" value="UniProtKB-KW"/>
</dbReference>
<feature type="domain" description="Tyr recombinase" evidence="6">
    <location>
        <begin position="203"/>
        <end position="380"/>
    </location>
</feature>
<dbReference type="InterPro" id="IPR038488">
    <property type="entry name" value="Integrase_DNA-bd_sf"/>
</dbReference>
<dbReference type="SUPFAM" id="SSF56349">
    <property type="entry name" value="DNA breaking-rejoining enzymes"/>
    <property type="match status" value="1"/>
</dbReference>
<dbReference type="PROSITE" id="PS51900">
    <property type="entry name" value="CB"/>
    <property type="match status" value="1"/>
</dbReference>
<dbReference type="PROSITE" id="PS51898">
    <property type="entry name" value="TYR_RECOMBINASE"/>
    <property type="match status" value="1"/>
</dbReference>
<keyword evidence="2" id="KW-0229">DNA integration</keyword>
<dbReference type="OrthoDB" id="9775880at2"/>
<dbReference type="CDD" id="cd00801">
    <property type="entry name" value="INT_P4_C"/>
    <property type="match status" value="1"/>
</dbReference>
<keyword evidence="3 5" id="KW-0238">DNA-binding</keyword>
<dbReference type="RefSeq" id="WP_090862899.1">
    <property type="nucleotide sequence ID" value="NZ_FNYE01000002.1"/>
</dbReference>
<keyword evidence="4" id="KW-0233">DNA recombination</keyword>
<dbReference type="STRING" id="667676.SAMN05192539_1002140"/>
<dbReference type="EMBL" id="FNYE01000002">
    <property type="protein sequence ID" value="SEI51932.1"/>
    <property type="molecule type" value="Genomic_DNA"/>
</dbReference>
<dbReference type="InterPro" id="IPR011010">
    <property type="entry name" value="DNA_brk_join_enz"/>
</dbReference>
<proteinExistence type="inferred from homology"/>
<comment type="similarity">
    <text evidence="1">Belongs to the 'phage' integrase family.</text>
</comment>
<dbReference type="Pfam" id="PF22022">
    <property type="entry name" value="Phage_int_M"/>
    <property type="match status" value="1"/>
</dbReference>
<dbReference type="InterPro" id="IPR002104">
    <property type="entry name" value="Integrase_catalytic"/>
</dbReference>
<dbReference type="Gene3D" id="3.30.160.390">
    <property type="entry name" value="Integrase, DNA-binding domain"/>
    <property type="match status" value="1"/>
</dbReference>
<evidence type="ECO:0000256" key="5">
    <source>
        <dbReference type="PROSITE-ProRule" id="PRU01248"/>
    </source>
</evidence>
<evidence type="ECO:0000259" key="7">
    <source>
        <dbReference type="PROSITE" id="PS51900"/>
    </source>
</evidence>
<accession>A0A1H6RL68</accession>
<dbReference type="Gene3D" id="1.10.443.10">
    <property type="entry name" value="Intergrase catalytic core"/>
    <property type="match status" value="1"/>
</dbReference>
<evidence type="ECO:0000313" key="8">
    <source>
        <dbReference type="EMBL" id="SEI51932.1"/>
    </source>
</evidence>
<dbReference type="Pfam" id="PF13356">
    <property type="entry name" value="Arm-DNA-bind_3"/>
    <property type="match status" value="1"/>
</dbReference>
<sequence length="404" mass="46008">MPLTDLEVRRAAPRDKTYRVSDGRGMYLEISPAGGKYWRLKYRFNDRERKLALGVYPDVTLAHARRKRDEARALLADGVDPGQAKKEKKRLARLNAATTFEAIALEWFEQQAPGWAPSHSEKIIGRLKKDLFPWLGSRPIADISPPEVLEVLRRAESRGAHDTAHRLHQNCGQIFRYAVATGRATRDPSADLRGALRPNRHTHFASITDPQKVGEMLRAFDGFSGTLVVQSALQLAPLLFVRPGELRQAEWTQIDLERREWRFTVSKTRTEHLVPLATQAVEILKELQALTGKWRCVFPGRDRRKPMSGAAINAALQRLGFDTKTEITGHGFRAMARTILHERLRFSAEVIEHQLAHRVPDSLGSAYNRTRFIDDRVAMMQAWADYLDRLKAGAEFGPIRPRRF</sequence>
<dbReference type="AlphaFoldDB" id="A0A1H6RL68"/>
<dbReference type="InterPro" id="IPR044068">
    <property type="entry name" value="CB"/>
</dbReference>